<evidence type="ECO:0000256" key="1">
    <source>
        <dbReference type="ARBA" id="ARBA00004651"/>
    </source>
</evidence>
<dbReference type="PIRSF" id="PIRSF038958">
    <property type="entry name" value="PG_synth_SpoVB"/>
    <property type="match status" value="1"/>
</dbReference>
<dbReference type="CDD" id="cd13124">
    <property type="entry name" value="MATE_SpoVB_like"/>
    <property type="match status" value="1"/>
</dbReference>
<protein>
    <submittedName>
        <fullName evidence="7">Stage V sporulation protein B</fullName>
    </submittedName>
</protein>
<keyword evidence="4 6" id="KW-1133">Transmembrane helix</keyword>
<dbReference type="STRING" id="574376.BAMA_21585"/>
<feature type="transmembrane region" description="Helical" evidence="6">
    <location>
        <begin position="121"/>
        <end position="144"/>
    </location>
</feature>
<feature type="transmembrane region" description="Helical" evidence="6">
    <location>
        <begin position="87"/>
        <end position="109"/>
    </location>
</feature>
<evidence type="ECO:0000256" key="3">
    <source>
        <dbReference type="ARBA" id="ARBA00022692"/>
    </source>
</evidence>
<evidence type="ECO:0000256" key="5">
    <source>
        <dbReference type="ARBA" id="ARBA00023136"/>
    </source>
</evidence>
<proteinExistence type="predicted"/>
<reference evidence="7 8" key="1">
    <citation type="submission" date="2014-06" db="EMBL/GenBank/DDBJ databases">
        <title>Draft genome sequence of Bacillus manliponensis JCM 15802 (MCCC 1A00708).</title>
        <authorList>
            <person name="Lai Q."/>
            <person name="Liu Y."/>
            <person name="Shao Z."/>
        </authorList>
    </citation>
    <scope>NUCLEOTIDE SEQUENCE [LARGE SCALE GENOMIC DNA]</scope>
    <source>
        <strain evidence="7 8">JCM 15802</strain>
    </source>
</reference>
<dbReference type="Proteomes" id="UP000027822">
    <property type="component" value="Unassembled WGS sequence"/>
</dbReference>
<name>A0A073JYR3_9BACI</name>
<dbReference type="OrthoDB" id="9775950at2"/>
<feature type="transmembrane region" description="Helical" evidence="6">
    <location>
        <begin position="412"/>
        <end position="437"/>
    </location>
</feature>
<feature type="transmembrane region" description="Helical" evidence="6">
    <location>
        <begin position="42"/>
        <end position="66"/>
    </location>
</feature>
<evidence type="ECO:0000256" key="2">
    <source>
        <dbReference type="ARBA" id="ARBA00022475"/>
    </source>
</evidence>
<feature type="transmembrane region" description="Helical" evidence="6">
    <location>
        <begin position="250"/>
        <end position="270"/>
    </location>
</feature>
<feature type="transmembrane region" description="Helical" evidence="6">
    <location>
        <begin position="323"/>
        <end position="342"/>
    </location>
</feature>
<feature type="transmembrane region" description="Helical" evidence="6">
    <location>
        <begin position="383"/>
        <end position="406"/>
    </location>
</feature>
<feature type="transmembrane region" description="Helical" evidence="6">
    <location>
        <begin position="449"/>
        <end position="466"/>
    </location>
</feature>
<dbReference type="InterPro" id="IPR024923">
    <property type="entry name" value="PG_synth_SpoVB"/>
</dbReference>
<dbReference type="AlphaFoldDB" id="A0A073JYR3"/>
<organism evidence="7 8">
    <name type="scientific">Bacillus manliponensis</name>
    <dbReference type="NCBI Taxonomy" id="574376"/>
    <lineage>
        <taxon>Bacteria</taxon>
        <taxon>Bacillati</taxon>
        <taxon>Bacillota</taxon>
        <taxon>Bacilli</taxon>
        <taxon>Bacillales</taxon>
        <taxon>Bacillaceae</taxon>
        <taxon>Bacillus</taxon>
        <taxon>Bacillus cereus group</taxon>
    </lineage>
</organism>
<comment type="subcellular location">
    <subcellularLocation>
        <location evidence="1">Cell membrane</location>
        <topology evidence="1">Multi-pass membrane protein</topology>
    </subcellularLocation>
</comment>
<dbReference type="Pfam" id="PF01943">
    <property type="entry name" value="Polysacc_synt"/>
    <property type="match status" value="1"/>
</dbReference>
<dbReference type="eggNOG" id="COG2244">
    <property type="taxonomic scope" value="Bacteria"/>
</dbReference>
<sequence>MTRQTFLRGAFILMLAGFITKILGFINRIVMARILGEEGVGLYMMAVPTFILAITLTQIGLPIAIAKLVAEAEAVNDKQKVKKILTVSLAITSIISIILTVVIMLIAPILAKTFLTDERTYYPLIAVLPVVPVIAISSVLRGYFQGKQNMKPSAYAQVLEQVVRITVIAVCIRLFLPYGVEYAAAGAMLSAVLGEVASLLFLLTLFQRDKQLSIRSNFTSTVKKSKDTFHSLMDIALPTTGSRLIGSLSYFFEPIVVMQSLAIAGVAASVATQQYGMLNGYAFPLLSLPAFITYALSTALVPSISEAMAKRQHRLVEHRLQQALRISLITGGWSVVILYVFASPILTLMYGSNSATHFIQVLAPCFLFHYFQSPLTSILQALNLARAAMMNTLIGAVVKLIVIFALASRPEFQMMGVALAIATNIVTVTILHYATVLKKITFTIYAKDYIYGFLAIITAGTFGFYIHEHILFSTSLLVETLLEIVATTTVYITLLILFRLIRKDEIGRFPIIRKLSFFK</sequence>
<dbReference type="InterPro" id="IPR002797">
    <property type="entry name" value="Polysacc_synth"/>
</dbReference>
<comment type="caution">
    <text evidence="7">The sequence shown here is derived from an EMBL/GenBank/DDBJ whole genome shotgun (WGS) entry which is preliminary data.</text>
</comment>
<feature type="transmembrane region" description="Helical" evidence="6">
    <location>
        <begin position="481"/>
        <end position="501"/>
    </location>
</feature>
<keyword evidence="8" id="KW-1185">Reference proteome</keyword>
<dbReference type="InterPro" id="IPR014249">
    <property type="entry name" value="Spore_V_B"/>
</dbReference>
<dbReference type="PANTHER" id="PTHR30250">
    <property type="entry name" value="PST FAMILY PREDICTED COLANIC ACID TRANSPORTER"/>
    <property type="match status" value="1"/>
</dbReference>
<dbReference type="NCBIfam" id="TIGR02900">
    <property type="entry name" value="spore_V_B"/>
    <property type="match status" value="1"/>
</dbReference>
<feature type="transmembrane region" description="Helical" evidence="6">
    <location>
        <begin position="156"/>
        <end position="176"/>
    </location>
</feature>
<evidence type="ECO:0000313" key="8">
    <source>
        <dbReference type="Proteomes" id="UP000027822"/>
    </source>
</evidence>
<feature type="transmembrane region" description="Helical" evidence="6">
    <location>
        <begin position="282"/>
        <end position="302"/>
    </location>
</feature>
<feature type="transmembrane region" description="Helical" evidence="6">
    <location>
        <begin position="12"/>
        <end position="30"/>
    </location>
</feature>
<keyword evidence="5 6" id="KW-0472">Membrane</keyword>
<evidence type="ECO:0000256" key="4">
    <source>
        <dbReference type="ARBA" id="ARBA00022989"/>
    </source>
</evidence>
<feature type="transmembrane region" description="Helical" evidence="6">
    <location>
        <begin position="182"/>
        <end position="206"/>
    </location>
</feature>
<evidence type="ECO:0000256" key="6">
    <source>
        <dbReference type="SAM" id="Phobius"/>
    </source>
</evidence>
<feature type="transmembrane region" description="Helical" evidence="6">
    <location>
        <begin position="354"/>
        <end position="371"/>
    </location>
</feature>
<dbReference type="InterPro" id="IPR050833">
    <property type="entry name" value="Poly_Biosynth_Transport"/>
</dbReference>
<dbReference type="EMBL" id="JOTN01000007">
    <property type="protein sequence ID" value="KEK19390.1"/>
    <property type="molecule type" value="Genomic_DNA"/>
</dbReference>
<evidence type="ECO:0000313" key="7">
    <source>
        <dbReference type="EMBL" id="KEK19390.1"/>
    </source>
</evidence>
<keyword evidence="3 6" id="KW-0812">Transmembrane</keyword>
<dbReference type="RefSeq" id="WP_034638670.1">
    <property type="nucleotide sequence ID" value="NZ_CBCSJC010000005.1"/>
</dbReference>
<accession>A0A073JYR3</accession>
<dbReference type="PANTHER" id="PTHR30250:SF24">
    <property type="entry name" value="STAGE V SPORULATION PROTEIN B"/>
    <property type="match status" value="1"/>
</dbReference>
<gene>
    <name evidence="7" type="ORF">BAMA_21585</name>
</gene>
<dbReference type="GO" id="GO:0005886">
    <property type="term" value="C:plasma membrane"/>
    <property type="evidence" value="ECO:0007669"/>
    <property type="project" value="UniProtKB-SubCell"/>
</dbReference>
<keyword evidence="2" id="KW-1003">Cell membrane</keyword>